<gene>
    <name evidence="2" type="ORF">GMA8713_02722</name>
</gene>
<evidence type="ECO:0000313" key="2">
    <source>
        <dbReference type="EMBL" id="CZF83578.1"/>
    </source>
</evidence>
<dbReference type="OrthoDB" id="5573138at2"/>
<proteinExistence type="predicted"/>
<dbReference type="InterPro" id="IPR021698">
    <property type="entry name" value="DUF3280"/>
</dbReference>
<dbReference type="Proteomes" id="UP000073601">
    <property type="component" value="Unassembled WGS sequence"/>
</dbReference>
<keyword evidence="1" id="KW-1133">Transmembrane helix</keyword>
<protein>
    <recommendedName>
        <fullName evidence="4">DUF2380 domain-containing protein</fullName>
    </recommendedName>
</protein>
<sequence>MTTTNLNTGSLAARFFFGFQLFLLVTTLFFSASLFASSIAVLDFELADLTQVDDNSEEVKRTASLAPMLRKALTDEHEHTALTVPTDIYQNTNQGFGYLFEHTDAAAQLGHSVGADWVVITRLHKPSFLFSYLIVQVVNVKTQLAYPELVVEIKGQQNEMNERGIKKMAEKIHSQITRLSRISPQ</sequence>
<reference evidence="3" key="1">
    <citation type="submission" date="2016-02" db="EMBL/GenBank/DDBJ databases">
        <authorList>
            <person name="Rodrigo-Torres Lidia"/>
            <person name="Arahal R.David."/>
        </authorList>
    </citation>
    <scope>NUCLEOTIDE SEQUENCE [LARGE SCALE GENOMIC DNA]</scope>
    <source>
        <strain evidence="3">CECT 8713</strain>
    </source>
</reference>
<name>A0A128FA04_9GAMM</name>
<keyword evidence="1" id="KW-0812">Transmembrane</keyword>
<dbReference type="EMBL" id="FIZY01000024">
    <property type="protein sequence ID" value="CZF83578.1"/>
    <property type="molecule type" value="Genomic_DNA"/>
</dbReference>
<evidence type="ECO:0000256" key="1">
    <source>
        <dbReference type="SAM" id="Phobius"/>
    </source>
</evidence>
<keyword evidence="1" id="KW-0472">Membrane</keyword>
<evidence type="ECO:0000313" key="3">
    <source>
        <dbReference type="Proteomes" id="UP000073601"/>
    </source>
</evidence>
<feature type="transmembrane region" description="Helical" evidence="1">
    <location>
        <begin position="15"/>
        <end position="36"/>
    </location>
</feature>
<organism evidence="2 3">
    <name type="scientific">Grimontia marina</name>
    <dbReference type="NCBI Taxonomy" id="646534"/>
    <lineage>
        <taxon>Bacteria</taxon>
        <taxon>Pseudomonadati</taxon>
        <taxon>Pseudomonadota</taxon>
        <taxon>Gammaproteobacteria</taxon>
        <taxon>Vibrionales</taxon>
        <taxon>Vibrionaceae</taxon>
        <taxon>Grimontia</taxon>
    </lineage>
</organism>
<keyword evidence="3" id="KW-1185">Reference proteome</keyword>
<dbReference type="Pfam" id="PF11684">
    <property type="entry name" value="DUF3280"/>
    <property type="match status" value="1"/>
</dbReference>
<accession>A0A128FA04</accession>
<evidence type="ECO:0008006" key="4">
    <source>
        <dbReference type="Google" id="ProtNLM"/>
    </source>
</evidence>
<dbReference type="AlphaFoldDB" id="A0A128FA04"/>